<feature type="transmembrane region" description="Helical" evidence="12">
    <location>
        <begin position="920"/>
        <end position="943"/>
    </location>
</feature>
<dbReference type="PANTHER" id="PTHR24223:SF404">
    <property type="entry name" value="ABC MULTIDRUG TRANSPORTER (EUROFUNG)-RELATED"/>
    <property type="match status" value="1"/>
</dbReference>
<dbReference type="GO" id="GO:0005524">
    <property type="term" value="F:ATP binding"/>
    <property type="evidence" value="ECO:0007669"/>
    <property type="project" value="UniProtKB-KW"/>
</dbReference>
<accession>A0A395GVU7</accession>
<dbReference type="InterPro" id="IPR003593">
    <property type="entry name" value="AAA+_ATPase"/>
</dbReference>
<dbReference type="RefSeq" id="XP_025573145.1">
    <property type="nucleotide sequence ID" value="XM_025715978.1"/>
</dbReference>
<dbReference type="SUPFAM" id="SSF52540">
    <property type="entry name" value="P-loop containing nucleoside triphosphate hydrolases"/>
    <property type="match status" value="2"/>
</dbReference>
<keyword evidence="8 12" id="KW-1133">Transmembrane helix</keyword>
<feature type="transmembrane region" description="Helical" evidence="12">
    <location>
        <begin position="846"/>
        <end position="872"/>
    </location>
</feature>
<evidence type="ECO:0000256" key="3">
    <source>
        <dbReference type="ARBA" id="ARBA00022448"/>
    </source>
</evidence>
<dbReference type="Pfam" id="PF00664">
    <property type="entry name" value="ABC_membrane"/>
    <property type="match status" value="1"/>
</dbReference>
<feature type="transmembrane region" description="Helical" evidence="12">
    <location>
        <begin position="97"/>
        <end position="117"/>
    </location>
</feature>
<evidence type="ECO:0000256" key="7">
    <source>
        <dbReference type="ARBA" id="ARBA00022840"/>
    </source>
</evidence>
<dbReference type="PROSITE" id="PS50893">
    <property type="entry name" value="ABC_TRANSPORTER_2"/>
    <property type="match status" value="2"/>
</dbReference>
<dbReference type="GeneID" id="37220843"/>
<evidence type="ECO:0000256" key="8">
    <source>
        <dbReference type="ARBA" id="ARBA00022989"/>
    </source>
</evidence>
<feature type="transmembrane region" description="Helical" evidence="12">
    <location>
        <begin position="66"/>
        <end position="85"/>
    </location>
</feature>
<evidence type="ECO:0000259" key="13">
    <source>
        <dbReference type="PROSITE" id="PS50893"/>
    </source>
</evidence>
<evidence type="ECO:0000313" key="16">
    <source>
        <dbReference type="Proteomes" id="UP000249402"/>
    </source>
</evidence>
<dbReference type="InterPro" id="IPR036640">
    <property type="entry name" value="ABC1_TM_sf"/>
</dbReference>
<organism evidence="15 16">
    <name type="scientific">Aspergillus ibericus CBS 121593</name>
    <dbReference type="NCBI Taxonomy" id="1448316"/>
    <lineage>
        <taxon>Eukaryota</taxon>
        <taxon>Fungi</taxon>
        <taxon>Dikarya</taxon>
        <taxon>Ascomycota</taxon>
        <taxon>Pezizomycotina</taxon>
        <taxon>Eurotiomycetes</taxon>
        <taxon>Eurotiomycetidae</taxon>
        <taxon>Eurotiales</taxon>
        <taxon>Aspergillaceae</taxon>
        <taxon>Aspergillus</taxon>
        <taxon>Aspergillus subgen. Circumdati</taxon>
    </lineage>
</organism>
<dbReference type="PROSITE" id="PS00211">
    <property type="entry name" value="ABC_TRANSPORTER_1"/>
    <property type="match status" value="1"/>
</dbReference>
<feature type="domain" description="ABC transmembrane type-1" evidence="14">
    <location>
        <begin position="273"/>
        <end position="397"/>
    </location>
</feature>
<dbReference type="GO" id="GO:0005886">
    <property type="term" value="C:plasma membrane"/>
    <property type="evidence" value="ECO:0007669"/>
    <property type="project" value="UniProtKB-SubCell"/>
</dbReference>
<keyword evidence="6" id="KW-0547">Nucleotide-binding</keyword>
<evidence type="ECO:0000259" key="14">
    <source>
        <dbReference type="PROSITE" id="PS50929"/>
    </source>
</evidence>
<evidence type="ECO:0000256" key="1">
    <source>
        <dbReference type="ARBA" id="ARBA00004651"/>
    </source>
</evidence>
<keyword evidence="16" id="KW-1185">Reference proteome</keyword>
<feature type="transmembrane region" description="Helical" evidence="12">
    <location>
        <begin position="260"/>
        <end position="286"/>
    </location>
</feature>
<evidence type="ECO:0000256" key="12">
    <source>
        <dbReference type="SAM" id="Phobius"/>
    </source>
</evidence>
<evidence type="ECO:0000256" key="11">
    <source>
        <dbReference type="SAM" id="MobiDB-lite"/>
    </source>
</evidence>
<feature type="domain" description="ABC transmembrane type-1" evidence="14">
    <location>
        <begin position="812"/>
        <end position="1091"/>
    </location>
</feature>
<evidence type="ECO:0000256" key="5">
    <source>
        <dbReference type="ARBA" id="ARBA00022692"/>
    </source>
</evidence>
<dbReference type="CDD" id="cd18580">
    <property type="entry name" value="ABC_6TM_ABCC_D2"/>
    <property type="match status" value="1"/>
</dbReference>
<name>A0A395GVU7_9EURO</name>
<feature type="transmembrane region" description="Helical" evidence="12">
    <location>
        <begin position="24"/>
        <end position="45"/>
    </location>
</feature>
<dbReference type="Gene3D" id="1.20.1560.10">
    <property type="entry name" value="ABC transporter type 1, transmembrane domain"/>
    <property type="match status" value="3"/>
</dbReference>
<reference evidence="15 16" key="1">
    <citation type="submission" date="2018-02" db="EMBL/GenBank/DDBJ databases">
        <title>The genomes of Aspergillus section Nigri reveals drivers in fungal speciation.</title>
        <authorList>
            <consortium name="DOE Joint Genome Institute"/>
            <person name="Vesth T.C."/>
            <person name="Nybo J."/>
            <person name="Theobald S."/>
            <person name="Brandl J."/>
            <person name="Frisvad J.C."/>
            <person name="Nielsen K.F."/>
            <person name="Lyhne E.K."/>
            <person name="Kogle M.E."/>
            <person name="Kuo A."/>
            <person name="Riley R."/>
            <person name="Clum A."/>
            <person name="Nolan M."/>
            <person name="Lipzen A."/>
            <person name="Salamov A."/>
            <person name="Henrissat B."/>
            <person name="Wiebenga A."/>
            <person name="De vries R.P."/>
            <person name="Grigoriev I.V."/>
            <person name="Mortensen U.H."/>
            <person name="Andersen M.R."/>
            <person name="Baker S.E."/>
        </authorList>
    </citation>
    <scope>NUCLEOTIDE SEQUENCE [LARGE SCALE GENOMIC DNA]</scope>
    <source>
        <strain evidence="15 16">CBS 121593</strain>
    </source>
</reference>
<feature type="transmembrane region" description="Helical" evidence="12">
    <location>
        <begin position="306"/>
        <end position="327"/>
    </location>
</feature>
<dbReference type="STRING" id="1448316.A0A395GVU7"/>
<dbReference type="InterPro" id="IPR056227">
    <property type="entry name" value="TMD0_ABC"/>
</dbReference>
<dbReference type="SUPFAM" id="SSF90123">
    <property type="entry name" value="ABC transporter transmembrane region"/>
    <property type="match status" value="2"/>
</dbReference>
<feature type="domain" description="ABC transporter" evidence="13">
    <location>
        <begin position="1130"/>
        <end position="1362"/>
    </location>
</feature>
<dbReference type="EMBL" id="KZ824451">
    <property type="protein sequence ID" value="RAK98817.1"/>
    <property type="molecule type" value="Genomic_DNA"/>
</dbReference>
<dbReference type="PROSITE" id="PS50929">
    <property type="entry name" value="ABC_TM1F"/>
    <property type="match status" value="2"/>
</dbReference>
<feature type="domain" description="ABC transporter" evidence="13">
    <location>
        <begin position="527"/>
        <end position="751"/>
    </location>
</feature>
<feature type="transmembrane region" description="Helical" evidence="12">
    <location>
        <begin position="800"/>
        <end position="826"/>
    </location>
</feature>
<dbReference type="InterPro" id="IPR050173">
    <property type="entry name" value="ABC_transporter_C-like"/>
</dbReference>
<proteinExistence type="inferred from homology"/>
<dbReference type="GO" id="GO:0140359">
    <property type="term" value="F:ABC-type transporter activity"/>
    <property type="evidence" value="ECO:0007669"/>
    <property type="project" value="InterPro"/>
</dbReference>
<dbReference type="GO" id="GO:0016887">
    <property type="term" value="F:ATP hydrolysis activity"/>
    <property type="evidence" value="ECO:0007669"/>
    <property type="project" value="InterPro"/>
</dbReference>
<keyword evidence="10" id="KW-0325">Glycoprotein</keyword>
<evidence type="ECO:0000256" key="4">
    <source>
        <dbReference type="ARBA" id="ARBA00022475"/>
    </source>
</evidence>
<keyword evidence="9 12" id="KW-0472">Membrane</keyword>
<feature type="transmembrane region" description="Helical" evidence="12">
    <location>
        <begin position="160"/>
        <end position="177"/>
    </location>
</feature>
<dbReference type="InterPro" id="IPR011527">
    <property type="entry name" value="ABC1_TM_dom"/>
</dbReference>
<dbReference type="InterPro" id="IPR017871">
    <property type="entry name" value="ABC_transporter-like_CS"/>
</dbReference>
<dbReference type="InterPro" id="IPR044726">
    <property type="entry name" value="ABCC_6TM_D2"/>
</dbReference>
<sequence length="1366" mass="151446">MTCPPNSDNGFGPRINPGCRPFDFTLLFEDGFFGLLPAALFLLLVPQRLHFLRTSQVKLLSFQLAIVKLTLLAALLVLHVLYTALRVEDPDLRTSVGLASGIINIIATGAAMVLSFLEDQRSVKPSDLLVIYYSAETLLVLPQLRSLWEIPTASEACRALWIAIFILTLAVLIAESLHKFRLLRPLYQKSTGEGIFGFWGQSFFLWVLPVLQTGYSKSLDIGDIPELDTDQQAQFTEAEVETAWKTRSGRYRMLRSTFYAYRWTFVSGIVPRLCLAAFSFCQPFLITATVDYIGESKKFDSKRRGQAIVGAYVLVYLGWAISTAVYWRQTNRFNTKIRSGLISMIYTQTSRLKASDINDSAAITLMGTDVERIVQSQKTIHETWASILEVGIAIWLLERQLLVACVVPAVIAIANVPTDFTPFATFAVYTIIAVVRHNNTLLSSQAFTSLSLISLVTNPLLTFIQAVPSVQQAMSCYQRIEEYCLKAPVSSAGSSTSPMPSTAPEERVMELKAFPPRPRSDSDPVSFERANIAWSKDGENQLHDINLTIRPGVTMLIGPVGSGKSTLLSSVFGETVTKSGQIRVAYSQLAYCSQVPWIINDTVRQNIILGSAFDAKWYESAILACGLKDDLANMPGGDLYRAGTDGLSLSGGQKQRITLCRAIYSRQKLVVLDDVFSGLDSNNISVIATRLFGPNGYFRTSGTTVLLATHTQYLIQYADQVVVLEGGRVVDKGSYENVMLLRKPEIAARSLMSTEEIAEEETSKVQTQTDGDSDEVNSKPSDSDLKNPQRRDGTWSVYKYYYQSAGFIAFTICIACMIVEAVSGNFTTLWIQWWVEANEKKPNHDVGMYIGVYALLFVIQFLGTVSGLWLFIITVINNTAMNLHSDLLSATLSAPFSFFQATEIGTLTNRFSQDMELIDMTLPLVASMFLAGLAAGIVKLVILCVVSKYLAAVIPALLISLVILQRYYLRTSRQVRLLDLEAKAPLYTHFTEAVQGSTTLRAFGAEAWFHEKMYRLLNHSQRPFYMLFCIQQWLTLVMSLIVAVLAVIIVAMTTSLADRYNAASVGVALTLILTFNTTLSSTLRMWTSLETSIGAVSRVQQFVRDTPRETKQGLLQSVASPRFEPPDCTIRFEALTAGYGESTPPILRNISLTICPGEKIAICGASGSGKSSLIMSLLRMNEIHSGTISMGGCDISTLERQDIHSLISVVPQEPFLMPGTVRFNLDPFRSASDEHMESVLQKVGLWDRIKANGRLDMDLSDVSTWSVGERQLLALARALAVPRPVLILDEATSSVDRETEAAMQDIIEQDFAQQTVMAVVHRLSYIDRFDRVVFLKNGELLECDTPQALLGRDSAFRQLYEVLEGH</sequence>
<dbReference type="FunFam" id="1.20.1560.10:FF:000066">
    <property type="entry name" value="ABC multidrug transporter (Eurofung)"/>
    <property type="match status" value="1"/>
</dbReference>
<dbReference type="Proteomes" id="UP000249402">
    <property type="component" value="Unassembled WGS sequence"/>
</dbReference>
<protein>
    <submittedName>
        <fullName evidence="15">P-loop containing nucleoside triphosphate hydrolase protein</fullName>
    </submittedName>
</protein>
<comment type="subcellular location">
    <subcellularLocation>
        <location evidence="1">Cell membrane</location>
        <topology evidence="1">Multi-pass membrane protein</topology>
    </subcellularLocation>
</comment>
<dbReference type="OrthoDB" id="6500128at2759"/>
<dbReference type="FunFam" id="3.40.50.300:FF:002145">
    <property type="entry name" value="ABC transporter (MsbA subfamily)"/>
    <property type="match status" value="1"/>
</dbReference>
<keyword evidence="4" id="KW-1003">Cell membrane</keyword>
<feature type="transmembrane region" description="Helical" evidence="12">
    <location>
        <begin position="1024"/>
        <end position="1054"/>
    </location>
</feature>
<dbReference type="Gene3D" id="3.40.50.300">
    <property type="entry name" value="P-loop containing nucleotide triphosphate hydrolases"/>
    <property type="match status" value="2"/>
</dbReference>
<gene>
    <name evidence="15" type="ORF">BO80DRAFT_360754</name>
</gene>
<feature type="transmembrane region" description="Helical" evidence="12">
    <location>
        <begin position="949"/>
        <end position="969"/>
    </location>
</feature>
<evidence type="ECO:0000256" key="6">
    <source>
        <dbReference type="ARBA" id="ARBA00022741"/>
    </source>
</evidence>
<keyword evidence="5 12" id="KW-0812">Transmembrane</keyword>
<evidence type="ECO:0000313" key="15">
    <source>
        <dbReference type="EMBL" id="RAK98817.1"/>
    </source>
</evidence>
<dbReference type="SMART" id="SM00382">
    <property type="entry name" value="AAA"/>
    <property type="match status" value="2"/>
</dbReference>
<keyword evidence="15" id="KW-0378">Hydrolase</keyword>
<evidence type="ECO:0000256" key="10">
    <source>
        <dbReference type="ARBA" id="ARBA00023180"/>
    </source>
</evidence>
<keyword evidence="3" id="KW-0813">Transport</keyword>
<dbReference type="Pfam" id="PF00005">
    <property type="entry name" value="ABC_tran"/>
    <property type="match status" value="2"/>
</dbReference>
<dbReference type="PANTHER" id="PTHR24223">
    <property type="entry name" value="ATP-BINDING CASSETTE SUB-FAMILY C"/>
    <property type="match status" value="1"/>
</dbReference>
<dbReference type="Pfam" id="PF24357">
    <property type="entry name" value="TMD0_ABC"/>
    <property type="match status" value="1"/>
</dbReference>
<dbReference type="VEuPathDB" id="FungiDB:BO80DRAFT_360754"/>
<comment type="similarity">
    <text evidence="2">Belongs to the ABC transporter superfamily. ABCC family. Conjugate transporter (TC 3.A.1.208) subfamily.</text>
</comment>
<dbReference type="InterPro" id="IPR003439">
    <property type="entry name" value="ABC_transporter-like_ATP-bd"/>
</dbReference>
<keyword evidence="7" id="KW-0067">ATP-binding</keyword>
<feature type="region of interest" description="Disordered" evidence="11">
    <location>
        <begin position="758"/>
        <end position="789"/>
    </location>
</feature>
<evidence type="ECO:0000256" key="2">
    <source>
        <dbReference type="ARBA" id="ARBA00009726"/>
    </source>
</evidence>
<evidence type="ECO:0000256" key="9">
    <source>
        <dbReference type="ARBA" id="ARBA00023136"/>
    </source>
</evidence>
<dbReference type="InterPro" id="IPR027417">
    <property type="entry name" value="P-loop_NTPase"/>
</dbReference>